<protein>
    <submittedName>
        <fullName evidence="3">Putative vig2</fullName>
    </submittedName>
</protein>
<feature type="compositionally biased region" description="Basic and acidic residues" evidence="1">
    <location>
        <begin position="237"/>
        <end position="272"/>
    </location>
</feature>
<proteinExistence type="evidence at transcript level"/>
<dbReference type="GO" id="GO:0005737">
    <property type="term" value="C:cytoplasm"/>
    <property type="evidence" value="ECO:0007669"/>
    <property type="project" value="TreeGrafter"/>
</dbReference>
<feature type="compositionally biased region" description="Basic and acidic residues" evidence="1">
    <location>
        <begin position="358"/>
        <end position="380"/>
    </location>
</feature>
<feature type="compositionally biased region" description="Basic and acidic residues" evidence="1">
    <location>
        <begin position="104"/>
        <end position="126"/>
    </location>
</feature>
<dbReference type="GO" id="GO:0003723">
    <property type="term" value="F:RNA binding"/>
    <property type="evidence" value="ECO:0007669"/>
    <property type="project" value="InterPro"/>
</dbReference>
<feature type="compositionally biased region" description="Basic and acidic residues" evidence="1">
    <location>
        <begin position="177"/>
        <end position="189"/>
    </location>
</feature>
<feature type="compositionally biased region" description="Polar residues" evidence="1">
    <location>
        <begin position="28"/>
        <end position="50"/>
    </location>
</feature>
<dbReference type="GO" id="GO:0005634">
    <property type="term" value="C:nucleus"/>
    <property type="evidence" value="ECO:0007669"/>
    <property type="project" value="TreeGrafter"/>
</dbReference>
<feature type="compositionally biased region" description="Low complexity" evidence="1">
    <location>
        <begin position="90"/>
        <end position="103"/>
    </location>
</feature>
<accession>T1DI62</accession>
<feature type="compositionally biased region" description="Basic and acidic residues" evidence="1">
    <location>
        <begin position="149"/>
        <end position="169"/>
    </location>
</feature>
<feature type="compositionally biased region" description="Basic and acidic residues" evidence="1">
    <location>
        <begin position="407"/>
        <end position="418"/>
    </location>
</feature>
<evidence type="ECO:0000259" key="2">
    <source>
        <dbReference type="SMART" id="SM01233"/>
    </source>
</evidence>
<feature type="compositionally biased region" description="Polar residues" evidence="1">
    <location>
        <begin position="386"/>
        <end position="402"/>
    </location>
</feature>
<feature type="region of interest" description="Disordered" evidence="1">
    <location>
        <begin position="18"/>
        <end position="418"/>
    </location>
</feature>
<name>T1DI62_9DIPT</name>
<feature type="compositionally biased region" description="Basic and acidic residues" evidence="1">
    <location>
        <begin position="327"/>
        <end position="340"/>
    </location>
</feature>
<dbReference type="EMBL" id="GALA01001121">
    <property type="protein sequence ID" value="JAA93731.1"/>
    <property type="molecule type" value="mRNA"/>
</dbReference>
<dbReference type="Pfam" id="PF04774">
    <property type="entry name" value="HABP4_PAI-RBP1"/>
    <property type="match status" value="1"/>
</dbReference>
<evidence type="ECO:0000256" key="1">
    <source>
        <dbReference type="SAM" id="MobiDB-lite"/>
    </source>
</evidence>
<dbReference type="AlphaFoldDB" id="T1DI62"/>
<sequence>MENTSYGINVANRYDLFSIDDEGDDPFQTVTQNRQKLQKKNQPGASTTAENVPKTAVKKAKNAEKENKTTQNKIVNNENRHPDKNVEAKTSVAVASSTTSQAQRGEKHGIRETQKDNIRTTREDANKNGYAAKTTERRQPNKSNFPGAENREERNNRKNRDVNNEESGQRKSQTGNRRTEIRGKREFDRQSGSNKTGVKAVEKRDGTGAHNWGSVKVDAKDYSNFQEDYTPQDVDEEKAVTTDQAKEEQSDQTEPKLPVEEDLKEMTLDEWKAQTAAARTKPRYNLRKAGEGEDSNQWDNMVALDKKKTEIETEDDNETQKTGKQRQVLDIEFHFNDNRRGGMMGRSRGRGKGPRNPTKREGDNKKEAPEPREIEGEKRERRNRPPVTTENQKPAKQSSRFKTSAPKVDDEHDFPSLG</sequence>
<dbReference type="InterPro" id="IPR006861">
    <property type="entry name" value="HABP4_PAIRBP1-bd"/>
</dbReference>
<reference evidence="3" key="1">
    <citation type="journal article" date="2013" name="BMC Genomics">
        <title>A deep insight into the sialotranscriptome of the mosquito, Psorophora albipes.</title>
        <authorList>
            <person name="Chagas A.C."/>
            <person name="Calvo E."/>
            <person name="Rios-Velasquez C.M."/>
            <person name="Pessoa F.A."/>
            <person name="Medeiros J.F."/>
            <person name="Ribeiro J.M."/>
        </authorList>
    </citation>
    <scope>NUCLEOTIDE SEQUENCE</scope>
</reference>
<dbReference type="SMART" id="SM01233">
    <property type="entry name" value="HABP4_PAI-RBP1"/>
    <property type="match status" value="1"/>
</dbReference>
<evidence type="ECO:0000313" key="3">
    <source>
        <dbReference type="EMBL" id="JAA93731.1"/>
    </source>
</evidence>
<dbReference type="InterPro" id="IPR039764">
    <property type="entry name" value="HABP4/SERBP1-like"/>
</dbReference>
<feature type="domain" description="Hyaluronan/mRNA-binding protein" evidence="2">
    <location>
        <begin position="183"/>
        <end position="292"/>
    </location>
</feature>
<organism evidence="3">
    <name type="scientific">Psorophora albipes</name>
    <dbReference type="NCBI Taxonomy" id="869069"/>
    <lineage>
        <taxon>Eukaryota</taxon>
        <taxon>Metazoa</taxon>
        <taxon>Ecdysozoa</taxon>
        <taxon>Arthropoda</taxon>
        <taxon>Hexapoda</taxon>
        <taxon>Insecta</taxon>
        <taxon>Pterygota</taxon>
        <taxon>Neoptera</taxon>
        <taxon>Endopterygota</taxon>
        <taxon>Diptera</taxon>
        <taxon>Nematocera</taxon>
        <taxon>Culicoidea</taxon>
        <taxon>Culicidae</taxon>
        <taxon>Culicinae</taxon>
        <taxon>Aedini</taxon>
        <taxon>Psorophora</taxon>
    </lineage>
</organism>
<feature type="compositionally biased region" description="Basic and acidic residues" evidence="1">
    <location>
        <begin position="78"/>
        <end position="87"/>
    </location>
</feature>
<dbReference type="PANTHER" id="PTHR12299">
    <property type="entry name" value="HYALURONIC ACID-BINDING PROTEIN 4"/>
    <property type="match status" value="1"/>
</dbReference>
<dbReference type="PANTHER" id="PTHR12299:SF17">
    <property type="entry name" value="AT19571P-RELATED"/>
    <property type="match status" value="1"/>
</dbReference>